<reference evidence="4" key="1">
    <citation type="submission" date="2022-11" db="EMBL/GenBank/DDBJ databases">
        <title>Draft genome of Mycoplasma arginini isolated from fly.</title>
        <authorList>
            <person name="Severgnini M."/>
            <person name="Gioia G."/>
            <person name="Cremonesi P."/>
            <person name="Moroni P."/>
            <person name="Addis M.F."/>
            <person name="Castiglioni B."/>
        </authorList>
    </citation>
    <scope>NUCLEOTIDE SEQUENCE</scope>
    <source>
        <strain evidence="4">QMP CG1-1632</strain>
    </source>
</reference>
<comment type="similarity">
    <text evidence="1">Belongs to the NAD(P)H dehydrogenase (quinone) family.</text>
</comment>
<dbReference type="PANTHER" id="PTHR10204:SF34">
    <property type="entry name" value="NAD(P)H DEHYDROGENASE [QUINONE] 1 ISOFORM 1"/>
    <property type="match status" value="1"/>
</dbReference>
<dbReference type="SUPFAM" id="SSF52218">
    <property type="entry name" value="Flavoproteins"/>
    <property type="match status" value="1"/>
</dbReference>
<dbReference type="InterPro" id="IPR029039">
    <property type="entry name" value="Flavoprotein-like_sf"/>
</dbReference>
<dbReference type="GO" id="GO:0005829">
    <property type="term" value="C:cytosol"/>
    <property type="evidence" value="ECO:0007669"/>
    <property type="project" value="TreeGrafter"/>
</dbReference>
<dbReference type="Pfam" id="PF02525">
    <property type="entry name" value="Flavodoxin_2"/>
    <property type="match status" value="1"/>
</dbReference>
<proteinExistence type="inferred from homology"/>
<gene>
    <name evidence="4" type="ORF">DCBHLPFO_00418</name>
</gene>
<evidence type="ECO:0000256" key="1">
    <source>
        <dbReference type="ARBA" id="ARBA00006252"/>
    </source>
</evidence>
<evidence type="ECO:0000313" key="4">
    <source>
        <dbReference type="EMBL" id="MDI3349897.1"/>
    </source>
</evidence>
<dbReference type="AlphaFoldDB" id="A0AA43U201"/>
<name>A0AA43U201_MYCAR</name>
<evidence type="ECO:0000259" key="3">
    <source>
        <dbReference type="Pfam" id="PF02525"/>
    </source>
</evidence>
<dbReference type="Proteomes" id="UP001162175">
    <property type="component" value="Unassembled WGS sequence"/>
</dbReference>
<dbReference type="InterPro" id="IPR051545">
    <property type="entry name" value="NAD(P)H_dehydrogenase_qn"/>
</dbReference>
<keyword evidence="2" id="KW-0560">Oxidoreductase</keyword>
<dbReference type="InterPro" id="IPR003680">
    <property type="entry name" value="Flavodoxin_fold"/>
</dbReference>
<dbReference type="GO" id="GO:0003955">
    <property type="term" value="F:NAD(P)H dehydrogenase (quinone) activity"/>
    <property type="evidence" value="ECO:0007669"/>
    <property type="project" value="TreeGrafter"/>
</dbReference>
<evidence type="ECO:0000313" key="5">
    <source>
        <dbReference type="Proteomes" id="UP001162175"/>
    </source>
</evidence>
<comment type="caution">
    <text evidence="4">The sequence shown here is derived from an EMBL/GenBank/DDBJ whole genome shotgun (WGS) entry which is preliminary data.</text>
</comment>
<protein>
    <submittedName>
        <fullName evidence="4">NAD(P)H-dependent oxidoreductase</fullName>
    </submittedName>
</protein>
<accession>A0AA43U201</accession>
<dbReference type="RefSeq" id="WP_004415181.1">
    <property type="nucleotide sequence ID" value="NZ_CP165990.1"/>
</dbReference>
<dbReference type="PANTHER" id="PTHR10204">
    <property type="entry name" value="NAD P H OXIDOREDUCTASE-RELATED"/>
    <property type="match status" value="1"/>
</dbReference>
<sequence length="187" mass="22081">MNYYLIMGHPTKDSFNGRLADAYEEKLKLLGNQVRRVNIIDLNLNLVLNKSGQTKENEEIIKNEQENIKWADELIFFYPLWWGSVPALLKGYIDNVFVPGFAYKYHKNDPLWDKLLKGKSARIFSTCDAPNFFVKLIYKNSDFSMMKRAVCWFTGIKVKEAKRIDKLFKYNKEEKQKIINKIIEKIK</sequence>
<dbReference type="EMBL" id="JAPFAR010000153">
    <property type="protein sequence ID" value="MDI3349897.1"/>
    <property type="molecule type" value="Genomic_DNA"/>
</dbReference>
<organism evidence="4 5">
    <name type="scientific">Mycoplasmopsis arginini</name>
    <name type="common">Mycoplasma arginini</name>
    <dbReference type="NCBI Taxonomy" id="2094"/>
    <lineage>
        <taxon>Bacteria</taxon>
        <taxon>Bacillati</taxon>
        <taxon>Mycoplasmatota</taxon>
        <taxon>Mycoplasmoidales</taxon>
        <taxon>Metamycoplasmataceae</taxon>
        <taxon>Mycoplasmopsis</taxon>
    </lineage>
</organism>
<evidence type="ECO:0000256" key="2">
    <source>
        <dbReference type="ARBA" id="ARBA00023002"/>
    </source>
</evidence>
<dbReference type="Gene3D" id="3.40.50.360">
    <property type="match status" value="1"/>
</dbReference>
<feature type="domain" description="Flavodoxin-like fold" evidence="3">
    <location>
        <begin position="1"/>
        <end position="184"/>
    </location>
</feature>